<proteinExistence type="predicted"/>
<dbReference type="AlphaFoldDB" id="A0A6B0TU81"/>
<organism evidence="1">
    <name type="scientific">Ixodes ricinus</name>
    <name type="common">Common tick</name>
    <name type="synonym">Acarus ricinus</name>
    <dbReference type="NCBI Taxonomy" id="34613"/>
    <lineage>
        <taxon>Eukaryota</taxon>
        <taxon>Metazoa</taxon>
        <taxon>Ecdysozoa</taxon>
        <taxon>Arthropoda</taxon>
        <taxon>Chelicerata</taxon>
        <taxon>Arachnida</taxon>
        <taxon>Acari</taxon>
        <taxon>Parasitiformes</taxon>
        <taxon>Ixodida</taxon>
        <taxon>Ixodoidea</taxon>
        <taxon>Ixodidae</taxon>
        <taxon>Ixodinae</taxon>
        <taxon>Ixodes</taxon>
    </lineage>
</organism>
<accession>A0A6B0TU81</accession>
<name>A0A6B0TU81_IXORI</name>
<protein>
    <submittedName>
        <fullName evidence="1">Putative secreted protein</fullName>
    </submittedName>
</protein>
<dbReference type="EMBL" id="GIFC01001459">
    <property type="protein sequence ID" value="MXU83542.1"/>
    <property type="molecule type" value="Transcribed_RNA"/>
</dbReference>
<reference evidence="1" key="1">
    <citation type="submission" date="2019-12" db="EMBL/GenBank/DDBJ databases">
        <title>An insight into the sialome of adult female Ixodes ricinus ticks feeding for 6 days.</title>
        <authorList>
            <person name="Perner J."/>
            <person name="Ribeiro J.M.C."/>
        </authorList>
    </citation>
    <scope>NUCLEOTIDE SEQUENCE</scope>
    <source>
        <strain evidence="1">Semi-engorged</strain>
        <tissue evidence="1">Salivary glands</tissue>
    </source>
</reference>
<evidence type="ECO:0000313" key="1">
    <source>
        <dbReference type="EMBL" id="MXU83542.1"/>
    </source>
</evidence>
<sequence length="76" mass="8029">MAPCSFTIALPAVSLSLASCDFCSKQGSAYLFSCLLAGCFTLSLVLDLLPLSGERNNGNVAEAMRVLLRQALVSRC</sequence>